<feature type="binding site" evidence="9">
    <location>
        <position position="160"/>
    </location>
    <ligand>
        <name>1-deoxy-D-xylulose 5-phosphate</name>
        <dbReference type="ChEBI" id="CHEBI:57792"/>
    </ligand>
</feature>
<feature type="domain" description="1-deoxy-D-xylulose 5-phosphate reductoisomerase C-terminal" evidence="11">
    <location>
        <begin position="154"/>
        <end position="259"/>
    </location>
</feature>
<comment type="catalytic activity">
    <reaction evidence="8">
        <text>2-C-methyl-D-erythritol 4-phosphate + NADP(+) = 1-deoxy-D-xylulose 5-phosphate + NADPH + H(+)</text>
        <dbReference type="Rhea" id="RHEA:13717"/>
        <dbReference type="ChEBI" id="CHEBI:15378"/>
        <dbReference type="ChEBI" id="CHEBI:57783"/>
        <dbReference type="ChEBI" id="CHEBI:57792"/>
        <dbReference type="ChEBI" id="CHEBI:58262"/>
        <dbReference type="ChEBI" id="CHEBI:58349"/>
        <dbReference type="EC" id="1.1.1.267"/>
    </reaction>
    <physiologicalReaction direction="right-to-left" evidence="8">
        <dbReference type="Rhea" id="RHEA:13719"/>
    </physiologicalReaction>
</comment>
<evidence type="ECO:0000256" key="4">
    <source>
        <dbReference type="ARBA" id="ARBA00022857"/>
    </source>
</evidence>
<evidence type="ECO:0000256" key="2">
    <source>
        <dbReference type="ARBA" id="ARBA00006825"/>
    </source>
</evidence>
<evidence type="ECO:0000256" key="5">
    <source>
        <dbReference type="ARBA" id="ARBA00023002"/>
    </source>
</evidence>
<dbReference type="Gene3D" id="3.40.50.720">
    <property type="entry name" value="NAD(P)-binding Rossmann-like Domain"/>
    <property type="match status" value="1"/>
</dbReference>
<evidence type="ECO:0000256" key="1">
    <source>
        <dbReference type="ARBA" id="ARBA00005094"/>
    </source>
</evidence>
<accession>A0ABP7PQ43</accession>
<dbReference type="InterPro" id="IPR026877">
    <property type="entry name" value="DXPR_C"/>
</dbReference>
<dbReference type="NCBIfam" id="TIGR00243">
    <property type="entry name" value="Dxr"/>
    <property type="match status" value="1"/>
</dbReference>
<feature type="binding site" evidence="9">
    <location>
        <position position="160"/>
    </location>
    <ligand>
        <name>Mn(2+)</name>
        <dbReference type="ChEBI" id="CHEBI:29035"/>
    </ligand>
</feature>
<dbReference type="Proteomes" id="UP001501337">
    <property type="component" value="Unassembled WGS sequence"/>
</dbReference>
<evidence type="ECO:0000256" key="8">
    <source>
        <dbReference type="ARBA" id="ARBA00048543"/>
    </source>
</evidence>
<evidence type="ECO:0000256" key="9">
    <source>
        <dbReference type="HAMAP-Rule" id="MF_00183"/>
    </source>
</evidence>
<feature type="binding site" evidence="9">
    <location>
        <position position="133"/>
    </location>
    <ligand>
        <name>1-deoxy-D-xylulose 5-phosphate</name>
        <dbReference type="ChEBI" id="CHEBI:57792"/>
    </ligand>
</feature>
<keyword evidence="14" id="KW-1185">Reference proteome</keyword>
<feature type="binding site" evidence="9">
    <location>
        <position position="229"/>
    </location>
    <ligand>
        <name>1-deoxy-D-xylulose 5-phosphate</name>
        <dbReference type="ChEBI" id="CHEBI:57792"/>
    </ligand>
</feature>
<dbReference type="PROSITE" id="PS51257">
    <property type="entry name" value="PROKAR_LIPOPROTEIN"/>
    <property type="match status" value="1"/>
</dbReference>
<feature type="domain" description="DXP reductoisomerase C-terminal" evidence="12">
    <location>
        <begin position="291"/>
        <end position="406"/>
    </location>
</feature>
<feature type="binding site" evidence="9">
    <location>
        <position position="158"/>
    </location>
    <ligand>
        <name>Mn(2+)</name>
        <dbReference type="ChEBI" id="CHEBI:29035"/>
    </ligand>
</feature>
<dbReference type="InterPro" id="IPR003821">
    <property type="entry name" value="DXP_reductoisomerase"/>
</dbReference>
<dbReference type="SUPFAM" id="SSF51735">
    <property type="entry name" value="NAD(P)-binding Rossmann-fold domains"/>
    <property type="match status" value="1"/>
</dbReference>
<evidence type="ECO:0000259" key="10">
    <source>
        <dbReference type="Pfam" id="PF02670"/>
    </source>
</evidence>
<comment type="similarity">
    <text evidence="2 9">Belongs to the DXR family.</text>
</comment>
<keyword evidence="4 9" id="KW-0521">NADP</keyword>
<dbReference type="InterPro" id="IPR036169">
    <property type="entry name" value="DXPR_C_sf"/>
</dbReference>
<feature type="binding site" evidence="9">
    <location>
        <position position="16"/>
    </location>
    <ligand>
        <name>NADPH</name>
        <dbReference type="ChEBI" id="CHEBI:57783"/>
    </ligand>
</feature>
<proteinExistence type="inferred from homology"/>
<dbReference type="SUPFAM" id="SSF69055">
    <property type="entry name" value="1-deoxy-D-xylulose-5-phosphate reductoisomerase, C-terminal domain"/>
    <property type="match status" value="1"/>
</dbReference>
<keyword evidence="7 9" id="KW-0414">Isoprene biosynthesis</keyword>
<dbReference type="Gene3D" id="1.10.1740.10">
    <property type="match status" value="1"/>
</dbReference>
<feature type="binding site" evidence="9">
    <location>
        <position position="247"/>
    </location>
    <ligand>
        <name>1-deoxy-D-xylulose 5-phosphate</name>
        <dbReference type="ChEBI" id="CHEBI:57792"/>
    </ligand>
</feature>
<dbReference type="PANTHER" id="PTHR30525:SF0">
    <property type="entry name" value="1-DEOXY-D-XYLULOSE 5-PHOSPHATE REDUCTOISOMERASE, CHLOROPLASTIC"/>
    <property type="match status" value="1"/>
</dbReference>
<evidence type="ECO:0000256" key="3">
    <source>
        <dbReference type="ARBA" id="ARBA00022723"/>
    </source>
</evidence>
<keyword evidence="9" id="KW-0460">Magnesium</keyword>
<feature type="binding site" evidence="9">
    <location>
        <position position="40"/>
    </location>
    <ligand>
        <name>NADPH</name>
        <dbReference type="ChEBI" id="CHEBI:57783"/>
    </ligand>
</feature>
<dbReference type="HAMAP" id="MF_00183">
    <property type="entry name" value="DXP_reductoisom"/>
    <property type="match status" value="1"/>
</dbReference>
<reference evidence="14" key="1">
    <citation type="journal article" date="2019" name="Int. J. Syst. Evol. Microbiol.">
        <title>The Global Catalogue of Microorganisms (GCM) 10K type strain sequencing project: providing services to taxonomists for standard genome sequencing and annotation.</title>
        <authorList>
            <consortium name="The Broad Institute Genomics Platform"/>
            <consortium name="The Broad Institute Genome Sequencing Center for Infectious Disease"/>
            <person name="Wu L."/>
            <person name="Ma J."/>
        </authorList>
    </citation>
    <scope>NUCLEOTIDE SEQUENCE [LARGE SCALE GENOMIC DNA]</scope>
    <source>
        <strain evidence="14">JCM 17555</strain>
    </source>
</reference>
<dbReference type="EMBL" id="BAABBO010000012">
    <property type="protein sequence ID" value="GAA3969419.1"/>
    <property type="molecule type" value="Genomic_DNA"/>
</dbReference>
<dbReference type="Pfam" id="PF13288">
    <property type="entry name" value="DXPR_C"/>
    <property type="match status" value="1"/>
</dbReference>
<dbReference type="InterPro" id="IPR013644">
    <property type="entry name" value="DXP_reductoisomerase_C"/>
</dbReference>
<feature type="binding site" evidence="9">
    <location>
        <position position="251"/>
    </location>
    <ligand>
        <name>Mn(2+)</name>
        <dbReference type="ChEBI" id="CHEBI:29035"/>
    </ligand>
</feature>
<feature type="binding site" evidence="9">
    <location>
        <position position="41"/>
    </location>
    <ligand>
        <name>NADPH</name>
        <dbReference type="ChEBI" id="CHEBI:57783"/>
    </ligand>
</feature>
<evidence type="ECO:0000259" key="12">
    <source>
        <dbReference type="Pfam" id="PF13288"/>
    </source>
</evidence>
<keyword evidence="3 9" id="KW-0479">Metal-binding</keyword>
<organism evidence="13 14">
    <name type="scientific">Allohahella marinimesophila</name>
    <dbReference type="NCBI Taxonomy" id="1054972"/>
    <lineage>
        <taxon>Bacteria</taxon>
        <taxon>Pseudomonadati</taxon>
        <taxon>Pseudomonadota</taxon>
        <taxon>Gammaproteobacteria</taxon>
        <taxon>Oceanospirillales</taxon>
        <taxon>Hahellaceae</taxon>
        <taxon>Allohahella</taxon>
    </lineage>
</organism>
<protein>
    <recommendedName>
        <fullName evidence="9">1-deoxy-D-xylulose 5-phosphate reductoisomerase</fullName>
        <shortName evidence="9">DXP reductoisomerase</shortName>
        <ecNumber evidence="9">1.1.1.267</ecNumber>
    </recommendedName>
    <alternativeName>
        <fullName evidence="9">1-deoxyxylulose-5-phosphate reductoisomerase</fullName>
    </alternativeName>
    <alternativeName>
        <fullName evidence="9">2-C-methyl-D-erythritol 4-phosphate synthase</fullName>
    </alternativeName>
</protein>
<dbReference type="PIRSF" id="PIRSF006205">
    <property type="entry name" value="Dxp_reductismrs"/>
    <property type="match status" value="1"/>
</dbReference>
<feature type="binding site" evidence="9">
    <location>
        <position position="235"/>
    </location>
    <ligand>
        <name>NADPH</name>
        <dbReference type="ChEBI" id="CHEBI:57783"/>
    </ligand>
</feature>
<keyword evidence="5 9" id="KW-0560">Oxidoreductase</keyword>
<feature type="binding site" evidence="9">
    <location>
        <position position="134"/>
    </location>
    <ligand>
        <name>NADPH</name>
        <dbReference type="ChEBI" id="CHEBI:57783"/>
    </ligand>
</feature>
<feature type="binding site" evidence="9">
    <location>
        <position position="132"/>
    </location>
    <ligand>
        <name>NADPH</name>
        <dbReference type="ChEBI" id="CHEBI:57783"/>
    </ligand>
</feature>
<dbReference type="Pfam" id="PF08436">
    <property type="entry name" value="DXP_redisom_C"/>
    <property type="match status" value="1"/>
</dbReference>
<feature type="binding site" evidence="9">
    <location>
        <position position="248"/>
    </location>
    <ligand>
        <name>1-deoxy-D-xylulose 5-phosphate</name>
        <dbReference type="ChEBI" id="CHEBI:57792"/>
    </ligand>
</feature>
<feature type="binding site" evidence="9">
    <location>
        <position position="251"/>
    </location>
    <ligand>
        <name>1-deoxy-D-xylulose 5-phosphate</name>
        <dbReference type="ChEBI" id="CHEBI:57792"/>
    </ligand>
</feature>
<dbReference type="NCBIfam" id="NF009114">
    <property type="entry name" value="PRK12464.1"/>
    <property type="match status" value="1"/>
</dbReference>
<name>A0ABP7PQ43_9GAMM</name>
<keyword evidence="6 9" id="KW-0464">Manganese</keyword>
<sequence>MSQRKRVALLGASGSIGCSTLDVIRENPESFVLFAVTAHKNLQVLAGIISEFRPRIAVVSDNNREAMDAEAFEALRRVADEAGTDIIQGADALDQLVSMAEVDVVVAGIVGAAGLASVFAAARHGKRILLANKEALVMSGAVLMDTVLRHGATLLPIDSEHNAIFQCLPDRLQQAVACKSALQHLPDAAAADTLWDGISRVHLTASGGPFRGRSRDSLSKVTPEEACKHPNWQMGQKISIDSASLMNKGLELIEACWLFDLRPKQINVVIHPESIIHSMVEFIDGSVLAQLGAPDMKTPIASALGWPRRIGSRSARLDLFALNGLHFEAPDLVAFPCLRLAGEAFEAGGAAPAVLNAANEVAVQAFIDGQIGFLDISKVIQASLDSCIIHEASTLEAIVEADARSRVCAEELVRRFS</sequence>
<comment type="pathway">
    <text evidence="1 9">Isoprenoid biosynthesis; isopentenyl diphosphate biosynthesis via DXP pathway; isopentenyl diphosphate from 1-deoxy-D-xylulose 5-phosphate: step 1/6.</text>
</comment>
<dbReference type="PANTHER" id="PTHR30525">
    <property type="entry name" value="1-DEOXY-D-XYLULOSE 5-PHOSPHATE REDUCTOISOMERASE"/>
    <property type="match status" value="1"/>
</dbReference>
<feature type="domain" description="1-deoxy-D-xylulose 5-phosphate reductoisomerase N-terminal" evidence="10">
    <location>
        <begin position="7"/>
        <end position="140"/>
    </location>
</feature>
<dbReference type="InterPro" id="IPR036291">
    <property type="entry name" value="NAD(P)-bd_dom_sf"/>
</dbReference>
<feature type="binding site" evidence="9">
    <location>
        <position position="14"/>
    </location>
    <ligand>
        <name>NADPH</name>
        <dbReference type="ChEBI" id="CHEBI:57783"/>
    </ligand>
</feature>
<comment type="function">
    <text evidence="9">Catalyzes the NADPH-dependent rearrangement and reduction of 1-deoxy-D-xylulose-5-phosphate (DXP) to 2-C-methyl-D-erythritol 4-phosphate (MEP).</text>
</comment>
<evidence type="ECO:0000313" key="13">
    <source>
        <dbReference type="EMBL" id="GAA3969419.1"/>
    </source>
</evidence>
<comment type="caution">
    <text evidence="9">Lacks conserved residue(s) required for the propagation of feature annotation.</text>
</comment>
<evidence type="ECO:0000313" key="14">
    <source>
        <dbReference type="Proteomes" id="UP001501337"/>
    </source>
</evidence>
<dbReference type="SUPFAM" id="SSF55347">
    <property type="entry name" value="Glyceraldehyde-3-phosphate dehydrogenase-like, C-terminal domain"/>
    <property type="match status" value="1"/>
</dbReference>
<dbReference type="RefSeq" id="WP_344807606.1">
    <property type="nucleotide sequence ID" value="NZ_BAABBO010000012.1"/>
</dbReference>
<dbReference type="EC" id="1.1.1.267" evidence="9"/>
<dbReference type="InterPro" id="IPR013512">
    <property type="entry name" value="DXP_reductoisomerase_N"/>
</dbReference>
<gene>
    <name evidence="13" type="primary">ispC</name>
    <name evidence="9" type="synonym">dxr</name>
    <name evidence="13" type="ORF">GCM10022278_28960</name>
</gene>
<feature type="binding site" evidence="9">
    <location>
        <position position="242"/>
    </location>
    <ligand>
        <name>1-deoxy-D-xylulose 5-phosphate</name>
        <dbReference type="ChEBI" id="CHEBI:57792"/>
    </ligand>
</feature>
<comment type="caution">
    <text evidence="13">The sequence shown here is derived from an EMBL/GenBank/DDBJ whole genome shotgun (WGS) entry which is preliminary data.</text>
</comment>
<feature type="binding site" evidence="9">
    <location>
        <position position="159"/>
    </location>
    <ligand>
        <name>1-deoxy-D-xylulose 5-phosphate</name>
        <dbReference type="ChEBI" id="CHEBI:57792"/>
    </ligand>
</feature>
<comment type="cofactor">
    <cofactor evidence="9">
        <name>Mg(2+)</name>
        <dbReference type="ChEBI" id="CHEBI:18420"/>
    </cofactor>
    <cofactor evidence="9">
        <name>Mn(2+)</name>
        <dbReference type="ChEBI" id="CHEBI:29035"/>
    </cofactor>
</comment>
<feature type="binding site" evidence="9">
    <location>
        <position position="206"/>
    </location>
    <ligand>
        <name>1-deoxy-D-xylulose 5-phosphate</name>
        <dbReference type="ChEBI" id="CHEBI:57792"/>
    </ligand>
</feature>
<evidence type="ECO:0000259" key="11">
    <source>
        <dbReference type="Pfam" id="PF08436"/>
    </source>
</evidence>
<feature type="binding site" evidence="9">
    <location>
        <position position="15"/>
    </location>
    <ligand>
        <name>NADPH</name>
        <dbReference type="ChEBI" id="CHEBI:57783"/>
    </ligand>
</feature>
<evidence type="ECO:0000256" key="7">
    <source>
        <dbReference type="ARBA" id="ARBA00023229"/>
    </source>
</evidence>
<dbReference type="Pfam" id="PF02670">
    <property type="entry name" value="DXP_reductoisom"/>
    <property type="match status" value="1"/>
</dbReference>
<evidence type="ECO:0000256" key="6">
    <source>
        <dbReference type="ARBA" id="ARBA00023211"/>
    </source>
</evidence>